<accession>A0A6L9SU30</accession>
<comment type="caution">
    <text evidence="1">The sequence shown here is derived from an EMBL/GenBank/DDBJ whole genome shotgun (WGS) entry which is preliminary data.</text>
</comment>
<evidence type="ECO:0000313" key="1">
    <source>
        <dbReference type="EMBL" id="NEG56126.1"/>
    </source>
</evidence>
<dbReference type="AlphaFoldDB" id="A0A6L9SU30"/>
<dbReference type="Gene3D" id="2.60.520.10">
    <property type="entry name" value="Phage fibre proteins"/>
    <property type="match status" value="1"/>
</dbReference>
<keyword evidence="2" id="KW-1185">Reference proteome</keyword>
<evidence type="ECO:0000313" key="2">
    <source>
        <dbReference type="Proteomes" id="UP000483293"/>
    </source>
</evidence>
<organism evidence="1 2">
    <name type="scientific">Bifidobacterium platyrrhinorum</name>
    <dbReference type="NCBI Taxonomy" id="2661628"/>
    <lineage>
        <taxon>Bacteria</taxon>
        <taxon>Bacillati</taxon>
        <taxon>Actinomycetota</taxon>
        <taxon>Actinomycetes</taxon>
        <taxon>Bifidobacteriales</taxon>
        <taxon>Bifidobacteriaceae</taxon>
        <taxon>Bifidobacterium</taxon>
    </lineage>
</organism>
<dbReference type="RefSeq" id="WP_163197885.1">
    <property type="nucleotide sequence ID" value="NZ_WHZV01000012.1"/>
</dbReference>
<dbReference type="EMBL" id="WHZV01000012">
    <property type="protein sequence ID" value="NEG56126.1"/>
    <property type="molecule type" value="Genomic_DNA"/>
</dbReference>
<sequence length="275" mass="28872">MSCELVTGHLGEKHINPEDDAGLTAGILGADEYVLVTGDQLAINVVSANSVTIGTGDLVMQGYHVTCQKPTTLTITNGAQGMKRNDLIACRYTKTTAGIQSADLVVIKGTATTGTPVDPTYTTGDIRGNVSTHTMPLYRIPLDGITVGTPVPLFNVLKPMQSVWDSLTQSGDLSLGGGWVTSGVARWKRVGDMLILAGIIKSNYAVNPSAGDVLFRLPTPAKSRFRAIVGTNMWWQSIVMEAAAGSNTVKLVGGETGTYNAGTEIVLSGLSVYIG</sequence>
<protein>
    <submittedName>
        <fullName evidence="1">Uncharacterized protein</fullName>
    </submittedName>
</protein>
<name>A0A6L9SU30_9BIFI</name>
<dbReference type="Proteomes" id="UP000483293">
    <property type="component" value="Unassembled WGS sequence"/>
</dbReference>
<proteinExistence type="predicted"/>
<gene>
    <name evidence="1" type="ORF">GFD21_10250</name>
</gene>
<reference evidence="1 2" key="1">
    <citation type="submission" date="2019-10" db="EMBL/GenBank/DDBJ databases">
        <title>Bifidobacterium from non-human primates.</title>
        <authorList>
            <person name="Modesto M."/>
        </authorList>
    </citation>
    <scope>NUCLEOTIDE SEQUENCE [LARGE SCALE GENOMIC DNA]</scope>
    <source>
        <strain evidence="1 2">SMA15</strain>
    </source>
</reference>